<evidence type="ECO:0000256" key="1">
    <source>
        <dbReference type="SAM" id="MobiDB-lite"/>
    </source>
</evidence>
<evidence type="ECO:0000313" key="3">
    <source>
        <dbReference type="Proteomes" id="UP000235728"/>
    </source>
</evidence>
<dbReference type="Proteomes" id="UP000235728">
    <property type="component" value="Unassembled WGS sequence"/>
</dbReference>
<name>A0A2N6NAQ5_BEABA</name>
<comment type="caution">
    <text evidence="2">The sequence shown here is derived from an EMBL/GenBank/DDBJ whole genome shotgun (WGS) entry which is preliminary data.</text>
</comment>
<dbReference type="AlphaFoldDB" id="A0A2N6NAQ5"/>
<protein>
    <submittedName>
        <fullName evidence="2">Uncharacterized protein</fullName>
    </submittedName>
</protein>
<proteinExistence type="predicted"/>
<dbReference type="EMBL" id="MRVG01000013">
    <property type="protein sequence ID" value="PMB64329.1"/>
    <property type="molecule type" value="Genomic_DNA"/>
</dbReference>
<sequence length="79" mass="8883">MSASIREQFVDVYTILHVTDQGEVIKVSLKEAVVYPKDLVRKLPLQKKAEAENDGNLEELPAVKEMEESEESTPVAKLK</sequence>
<evidence type="ECO:0000313" key="2">
    <source>
        <dbReference type="EMBL" id="PMB64329.1"/>
    </source>
</evidence>
<organism evidence="2 3">
    <name type="scientific">Beauveria bassiana</name>
    <name type="common">White muscardine disease fungus</name>
    <name type="synonym">Tritirachium shiotae</name>
    <dbReference type="NCBI Taxonomy" id="176275"/>
    <lineage>
        <taxon>Eukaryota</taxon>
        <taxon>Fungi</taxon>
        <taxon>Dikarya</taxon>
        <taxon>Ascomycota</taxon>
        <taxon>Pezizomycotina</taxon>
        <taxon>Sordariomycetes</taxon>
        <taxon>Hypocreomycetidae</taxon>
        <taxon>Hypocreales</taxon>
        <taxon>Cordycipitaceae</taxon>
        <taxon>Beauveria</taxon>
    </lineage>
</organism>
<reference evidence="2 3" key="1">
    <citation type="journal article" date="2016" name="Appl. Microbiol. Biotechnol.">
        <title>Characterization of T-DNA insertion mutants with decreased virulence in the entomopathogenic fungus Beauveria bassiana JEF-007.</title>
        <authorList>
            <person name="Kim S."/>
            <person name="Lee S.J."/>
            <person name="Nai Y.S."/>
            <person name="Yu J.S."/>
            <person name="Lee M.R."/>
            <person name="Yang Y.T."/>
            <person name="Kim J.S."/>
        </authorList>
    </citation>
    <scope>NUCLEOTIDE SEQUENCE [LARGE SCALE GENOMIC DNA]</scope>
    <source>
        <strain evidence="2 3">JEF-007</strain>
    </source>
</reference>
<accession>A0A2N6NAQ5</accession>
<feature type="region of interest" description="Disordered" evidence="1">
    <location>
        <begin position="46"/>
        <end position="79"/>
    </location>
</feature>
<gene>
    <name evidence="2" type="ORF">BM221_009715</name>
</gene>